<gene>
    <name evidence="1" type="ORF">A6M21_11935</name>
</gene>
<dbReference type="InterPro" id="IPR018755">
    <property type="entry name" value="Phage_Mu_Gp48"/>
</dbReference>
<dbReference type="AlphaFoldDB" id="A0A1B7LDI3"/>
<proteinExistence type="predicted"/>
<dbReference type="OrthoDB" id="1629754at2"/>
<protein>
    <recommendedName>
        <fullName evidence="3">DUF2313 domain-containing protein</fullName>
    </recommendedName>
</protein>
<evidence type="ECO:0000313" key="1">
    <source>
        <dbReference type="EMBL" id="OAT81112.1"/>
    </source>
</evidence>
<organism evidence="1 2">
    <name type="scientific">Desulfotomaculum copahuensis</name>
    <dbReference type="NCBI Taxonomy" id="1838280"/>
    <lineage>
        <taxon>Bacteria</taxon>
        <taxon>Bacillati</taxon>
        <taxon>Bacillota</taxon>
        <taxon>Clostridia</taxon>
        <taxon>Eubacteriales</taxon>
        <taxon>Desulfotomaculaceae</taxon>
        <taxon>Desulfotomaculum</taxon>
    </lineage>
</organism>
<reference evidence="1 2" key="1">
    <citation type="submission" date="2016-04" db="EMBL/GenBank/DDBJ databases">
        <authorList>
            <person name="Evans L.H."/>
            <person name="Alamgir A."/>
            <person name="Owens N."/>
            <person name="Weber N.D."/>
            <person name="Virtaneva K."/>
            <person name="Barbian K."/>
            <person name="Babar A."/>
            <person name="Rosenke K."/>
        </authorList>
    </citation>
    <scope>NUCLEOTIDE SEQUENCE [LARGE SCALE GENOMIC DNA]</scope>
    <source>
        <strain evidence="1 2">LMa1</strain>
    </source>
</reference>
<dbReference type="Pfam" id="PF10076">
    <property type="entry name" value="Phage_Mu_Gp48"/>
    <property type="match status" value="1"/>
</dbReference>
<accession>A0A1B7LDI3</accession>
<dbReference type="RefSeq" id="WP_066669139.1">
    <property type="nucleotide sequence ID" value="NZ_LYVF01000168.1"/>
</dbReference>
<evidence type="ECO:0008006" key="3">
    <source>
        <dbReference type="Google" id="ProtNLM"/>
    </source>
</evidence>
<keyword evidence="2" id="KW-1185">Reference proteome</keyword>
<name>A0A1B7LDI3_9FIRM</name>
<dbReference type="Proteomes" id="UP000078532">
    <property type="component" value="Unassembled WGS sequence"/>
</dbReference>
<evidence type="ECO:0000313" key="2">
    <source>
        <dbReference type="Proteomes" id="UP000078532"/>
    </source>
</evidence>
<comment type="caution">
    <text evidence="1">The sequence shown here is derived from an EMBL/GenBank/DDBJ whole genome shotgun (WGS) entry which is preliminary data.</text>
</comment>
<dbReference type="STRING" id="1838280.A6M21_11935"/>
<dbReference type="EMBL" id="LYVF01000168">
    <property type="protein sequence ID" value="OAT81112.1"/>
    <property type="molecule type" value="Genomic_DNA"/>
</dbReference>
<sequence>MITSTHGKEMMNNSPRYYQTSRVFRAHIEAKGIELDNLDAIMNDIEAQFSASTATWGLRYWEEMCGLPVNEQEPLENRRARVLAKIRSNPSGRSQDIQNIIQPFAEGQVSLTQHYSEYLVYIDFPVGHVLIKDLIAMVNEIMPAHLVSQYRAWGGKSTLLFATCTPKQFLFPYRLCGTFNASDDERWSGRLLRLWVGVRPQLYYGTVPYQLCGTFYAGGEPV</sequence>